<reference evidence="2 3" key="1">
    <citation type="submission" date="2023-07" db="EMBL/GenBank/DDBJ databases">
        <title>Sorghum-associated microbial communities from plants grown in Nebraska, USA.</title>
        <authorList>
            <person name="Schachtman D."/>
        </authorList>
    </citation>
    <scope>NUCLEOTIDE SEQUENCE [LARGE SCALE GENOMIC DNA]</scope>
    <source>
        <strain evidence="2 3">CC258</strain>
    </source>
</reference>
<name>A0ABU1NS96_9BACL</name>
<gene>
    <name evidence="2" type="ORF">J2736_001502</name>
</gene>
<evidence type="ECO:0000259" key="1">
    <source>
        <dbReference type="Pfam" id="PF13472"/>
    </source>
</evidence>
<sequence>MTVIKIGAQVVPTSPPTMDVLVLPGRVETSDMQLSWEDVRKITIRWAGDRQFVKQVYHIRGESGVSPCGWNGEGIRGSGGYPYQRMVPGTLKVYNKSRDLLYVPNQDYTFDYYWGTIKRHPQGQIAEGEELSLDYVVWLCRYDAIVLQKDGQIVVVEGDTEAPESRELLLPEPPAVEDGLVLAHVFTGWGNSSIDGGSRTHIEMEEEDLFNGALPILSGRYEDTVHRMYIIEVQEILPEGCVNIRIAATGEDYGTGNVLTEDTVRWTDSIVCKRNEPIPLVYKSAYGHDTDWGLALNLASVQPTALTEKRRFYINASPQLIFNLSPTLSDPLDVIPIEQTEQLMTLKEKLTSGESVRIAFFGESTTRSGLWPYMVMSDLRKRYARSKIFSSNVAIGGEGTRRGIHRLDHEVLCLEPDLVVLEYLINDACSGDTAAIEQTLRNILGRIRVHGSACLIITNNGMNPVFTPHGNTRNFYKFHHMYRRLAQEYDCAFVGAFDYFAKLHEYGKHYLTELKGNMVNHPYGNEDLNWGPFDTIISKAVNKAFGADE</sequence>
<dbReference type="Pfam" id="PF13472">
    <property type="entry name" value="Lipase_GDSL_2"/>
    <property type="match status" value="1"/>
</dbReference>
<organism evidence="2 3">
    <name type="scientific">Paenibacillus qinlingensis</name>
    <dbReference type="NCBI Taxonomy" id="1837343"/>
    <lineage>
        <taxon>Bacteria</taxon>
        <taxon>Bacillati</taxon>
        <taxon>Bacillota</taxon>
        <taxon>Bacilli</taxon>
        <taxon>Bacillales</taxon>
        <taxon>Paenibacillaceae</taxon>
        <taxon>Paenibacillus</taxon>
    </lineage>
</organism>
<keyword evidence="3" id="KW-1185">Reference proteome</keyword>
<dbReference type="Gene3D" id="3.40.50.1110">
    <property type="entry name" value="SGNH hydrolase"/>
    <property type="match status" value="1"/>
</dbReference>
<dbReference type="EMBL" id="JAVDSB010000001">
    <property type="protein sequence ID" value="MDR6550319.1"/>
    <property type="molecule type" value="Genomic_DNA"/>
</dbReference>
<protein>
    <recommendedName>
        <fullName evidence="1">SGNH hydrolase-type esterase domain-containing protein</fullName>
    </recommendedName>
</protein>
<evidence type="ECO:0000313" key="3">
    <source>
        <dbReference type="Proteomes" id="UP001267290"/>
    </source>
</evidence>
<feature type="domain" description="SGNH hydrolase-type esterase" evidence="1">
    <location>
        <begin position="360"/>
        <end position="508"/>
    </location>
</feature>
<dbReference type="RefSeq" id="WP_310224880.1">
    <property type="nucleotide sequence ID" value="NZ_JAVDSB010000001.1"/>
</dbReference>
<dbReference type="SUPFAM" id="SSF52266">
    <property type="entry name" value="SGNH hydrolase"/>
    <property type="match status" value="1"/>
</dbReference>
<evidence type="ECO:0000313" key="2">
    <source>
        <dbReference type="EMBL" id="MDR6550319.1"/>
    </source>
</evidence>
<proteinExistence type="predicted"/>
<dbReference type="InterPro" id="IPR036514">
    <property type="entry name" value="SGNH_hydro_sf"/>
</dbReference>
<dbReference type="Proteomes" id="UP001267290">
    <property type="component" value="Unassembled WGS sequence"/>
</dbReference>
<comment type="caution">
    <text evidence="2">The sequence shown here is derived from an EMBL/GenBank/DDBJ whole genome shotgun (WGS) entry which is preliminary data.</text>
</comment>
<dbReference type="InterPro" id="IPR013830">
    <property type="entry name" value="SGNH_hydro"/>
</dbReference>
<accession>A0ABU1NS96</accession>